<dbReference type="InterPro" id="IPR000719">
    <property type="entry name" value="Prot_kinase_dom"/>
</dbReference>
<evidence type="ECO:0000313" key="4">
    <source>
        <dbReference type="EMBL" id="KAF5843426.1"/>
    </source>
</evidence>
<dbReference type="Gene3D" id="1.10.510.10">
    <property type="entry name" value="Transferase(Phosphotransferase) domain 1"/>
    <property type="match status" value="1"/>
</dbReference>
<keyword evidence="4" id="KW-0418">Kinase</keyword>
<keyword evidence="5" id="KW-1185">Reference proteome</keyword>
<dbReference type="Pfam" id="PF00069">
    <property type="entry name" value="Pkinase"/>
    <property type="match status" value="1"/>
</dbReference>
<organism evidence="4 5">
    <name type="scientific">Dunaliella salina</name>
    <name type="common">Green alga</name>
    <name type="synonym">Protococcus salinus</name>
    <dbReference type="NCBI Taxonomy" id="3046"/>
    <lineage>
        <taxon>Eukaryota</taxon>
        <taxon>Viridiplantae</taxon>
        <taxon>Chlorophyta</taxon>
        <taxon>core chlorophytes</taxon>
        <taxon>Chlorophyceae</taxon>
        <taxon>CS clade</taxon>
        <taxon>Chlamydomonadales</taxon>
        <taxon>Dunaliellaceae</taxon>
        <taxon>Dunaliella</taxon>
    </lineage>
</organism>
<feature type="domain" description="Protein kinase" evidence="3">
    <location>
        <begin position="1"/>
        <end position="270"/>
    </location>
</feature>
<proteinExistence type="predicted"/>
<dbReference type="PANTHER" id="PTHR24055">
    <property type="entry name" value="MITOGEN-ACTIVATED PROTEIN KINASE"/>
    <property type="match status" value="1"/>
</dbReference>
<sequence length="314" mass="36619">MYAYNTRSNLHFCCRHVSDAARVVREIKLLRLLQASPDVVHLRTILLPHDKRNFTEVVLVFELMEADLHQVIKLNHNLQPDHHQWFLFQMLRAVSYMHQAAILHRDLKPRNMLLNSDCKLKICDLGLARTASPGESSEFWTDYVATRWYRAPELCGSFYATYTPQVDVWSIGCVFAEILLRRPLFMGKDVVHQLQVITDVLGTPPPKSIAKVQNEKARKFLAAMPYKPGFNLHRVFYKADPRAVDLLKRLLTFDPDERISAVDALHHPYFDSESDTGFIFISSTDFAFDESRVSVEQMREIMYMEIYQWHPHLQ</sequence>
<dbReference type="PROSITE" id="PS00108">
    <property type="entry name" value="PROTEIN_KINASE_ST"/>
    <property type="match status" value="1"/>
</dbReference>
<dbReference type="SMART" id="SM00220">
    <property type="entry name" value="S_TKc"/>
    <property type="match status" value="1"/>
</dbReference>
<keyword evidence="1" id="KW-0547">Nucleotide-binding</keyword>
<dbReference type="GO" id="GO:0016301">
    <property type="term" value="F:kinase activity"/>
    <property type="evidence" value="ECO:0007669"/>
    <property type="project" value="UniProtKB-KW"/>
</dbReference>
<protein>
    <submittedName>
        <fullName evidence="4">Extracellular signal-regulated kinase 1</fullName>
    </submittedName>
</protein>
<dbReference type="InterPro" id="IPR050117">
    <property type="entry name" value="MAPK"/>
</dbReference>
<dbReference type="InterPro" id="IPR008271">
    <property type="entry name" value="Ser/Thr_kinase_AS"/>
</dbReference>
<evidence type="ECO:0000259" key="3">
    <source>
        <dbReference type="PROSITE" id="PS50011"/>
    </source>
</evidence>
<dbReference type="SUPFAM" id="SSF56112">
    <property type="entry name" value="Protein kinase-like (PK-like)"/>
    <property type="match status" value="1"/>
</dbReference>
<evidence type="ECO:0000256" key="2">
    <source>
        <dbReference type="ARBA" id="ARBA00022840"/>
    </source>
</evidence>
<gene>
    <name evidence="4" type="ORF">DUNSADRAFT_15721</name>
</gene>
<dbReference type="InterPro" id="IPR011009">
    <property type="entry name" value="Kinase-like_dom_sf"/>
</dbReference>
<comment type="caution">
    <text evidence="4">The sequence shown here is derived from an EMBL/GenBank/DDBJ whole genome shotgun (WGS) entry which is preliminary data.</text>
</comment>
<dbReference type="EMBL" id="MU069442">
    <property type="protein sequence ID" value="KAF5843426.1"/>
    <property type="molecule type" value="Genomic_DNA"/>
</dbReference>
<dbReference type="Proteomes" id="UP000815325">
    <property type="component" value="Unassembled WGS sequence"/>
</dbReference>
<reference evidence="4" key="1">
    <citation type="submission" date="2017-08" db="EMBL/GenBank/DDBJ databases">
        <authorList>
            <person name="Polle J.E."/>
            <person name="Barry K."/>
            <person name="Cushman J."/>
            <person name="Schmutz J."/>
            <person name="Tran D."/>
            <person name="Hathwaick L.T."/>
            <person name="Yim W.C."/>
            <person name="Jenkins J."/>
            <person name="Mckie-Krisberg Z.M."/>
            <person name="Prochnik S."/>
            <person name="Lindquist E."/>
            <person name="Dockter R.B."/>
            <person name="Adam C."/>
            <person name="Molina H."/>
            <person name="Bunkerborg J."/>
            <person name="Jin E."/>
            <person name="Buchheim M."/>
            <person name="Magnuson J."/>
        </authorList>
    </citation>
    <scope>NUCLEOTIDE SEQUENCE</scope>
    <source>
        <strain evidence="4">CCAP 19/18</strain>
    </source>
</reference>
<evidence type="ECO:0000313" key="5">
    <source>
        <dbReference type="Proteomes" id="UP000815325"/>
    </source>
</evidence>
<keyword evidence="4" id="KW-0808">Transferase</keyword>
<dbReference type="PROSITE" id="PS50011">
    <property type="entry name" value="PROTEIN_KINASE_DOM"/>
    <property type="match status" value="1"/>
</dbReference>
<keyword evidence="2" id="KW-0067">ATP-binding</keyword>
<evidence type="ECO:0000256" key="1">
    <source>
        <dbReference type="ARBA" id="ARBA00022741"/>
    </source>
</evidence>
<feature type="non-terminal residue" evidence="4">
    <location>
        <position position="314"/>
    </location>
</feature>
<name>A0ABQ7H9A3_DUNSA</name>
<accession>A0ABQ7H9A3</accession>
<dbReference type="Gene3D" id="3.30.200.20">
    <property type="entry name" value="Phosphorylase Kinase, domain 1"/>
    <property type="match status" value="1"/>
</dbReference>